<keyword evidence="4 5" id="KW-0472">Membrane</keyword>
<evidence type="ECO:0000256" key="5">
    <source>
        <dbReference type="SAM" id="Phobius"/>
    </source>
</evidence>
<evidence type="ECO:0000313" key="6">
    <source>
        <dbReference type="EMBL" id="RZC54077.1"/>
    </source>
</evidence>
<protein>
    <submittedName>
        <fullName evidence="6">Uncharacterized protein</fullName>
    </submittedName>
</protein>
<evidence type="ECO:0000256" key="3">
    <source>
        <dbReference type="ARBA" id="ARBA00022989"/>
    </source>
</evidence>
<reference evidence="6 7" key="1">
    <citation type="journal article" date="2018" name="Science">
        <title>The opium poppy genome and morphinan production.</title>
        <authorList>
            <person name="Guo L."/>
            <person name="Winzer T."/>
            <person name="Yang X."/>
            <person name="Li Y."/>
            <person name="Ning Z."/>
            <person name="He Z."/>
            <person name="Teodor R."/>
            <person name="Lu Y."/>
            <person name="Bowser T.A."/>
            <person name="Graham I.A."/>
            <person name="Ye K."/>
        </authorList>
    </citation>
    <scope>NUCLEOTIDE SEQUENCE [LARGE SCALE GENOMIC DNA]</scope>
    <source>
        <strain evidence="7">cv. HN1</strain>
        <tissue evidence="6">Leaves</tissue>
    </source>
</reference>
<keyword evidence="3 5" id="KW-1133">Transmembrane helix</keyword>
<sequence length="80" mass="8861">MSTSIWCRSVLWSISRGLQAEELILQLLGWGMGFHISSLFMIDALIVFSFGTKTYCYDAKEKKANPLQGVIGAFTVAAKN</sequence>
<evidence type="ECO:0000256" key="1">
    <source>
        <dbReference type="ARBA" id="ARBA00004141"/>
    </source>
</evidence>
<accession>A0A4Y7IZP5</accession>
<dbReference type="Gramene" id="RZC54077">
    <property type="protein sequence ID" value="RZC54077"/>
    <property type="gene ID" value="C5167_012936"/>
</dbReference>
<dbReference type="InterPro" id="IPR000109">
    <property type="entry name" value="POT_fam"/>
</dbReference>
<dbReference type="Pfam" id="PF00854">
    <property type="entry name" value="PTR2"/>
    <property type="match status" value="1"/>
</dbReference>
<dbReference type="GO" id="GO:0016020">
    <property type="term" value="C:membrane"/>
    <property type="evidence" value="ECO:0007669"/>
    <property type="project" value="UniProtKB-SubCell"/>
</dbReference>
<name>A0A4Y7IZP5_PAPSO</name>
<evidence type="ECO:0000256" key="4">
    <source>
        <dbReference type="ARBA" id="ARBA00023136"/>
    </source>
</evidence>
<keyword evidence="2 5" id="KW-0812">Transmembrane</keyword>
<dbReference type="GO" id="GO:0022857">
    <property type="term" value="F:transmembrane transporter activity"/>
    <property type="evidence" value="ECO:0007669"/>
    <property type="project" value="InterPro"/>
</dbReference>
<feature type="transmembrane region" description="Helical" evidence="5">
    <location>
        <begin position="30"/>
        <end position="50"/>
    </location>
</feature>
<dbReference type="AlphaFoldDB" id="A0A4Y7IZP5"/>
<dbReference type="InterPro" id="IPR036259">
    <property type="entry name" value="MFS_trans_sf"/>
</dbReference>
<dbReference type="EMBL" id="CM010717">
    <property type="protein sequence ID" value="RZC54077.1"/>
    <property type="molecule type" value="Genomic_DNA"/>
</dbReference>
<organism evidence="6 7">
    <name type="scientific">Papaver somniferum</name>
    <name type="common">Opium poppy</name>
    <dbReference type="NCBI Taxonomy" id="3469"/>
    <lineage>
        <taxon>Eukaryota</taxon>
        <taxon>Viridiplantae</taxon>
        <taxon>Streptophyta</taxon>
        <taxon>Embryophyta</taxon>
        <taxon>Tracheophyta</taxon>
        <taxon>Spermatophyta</taxon>
        <taxon>Magnoliopsida</taxon>
        <taxon>Ranunculales</taxon>
        <taxon>Papaveraceae</taxon>
        <taxon>Papaveroideae</taxon>
        <taxon>Papaver</taxon>
    </lineage>
</organism>
<proteinExistence type="predicted"/>
<dbReference type="Gene3D" id="1.20.1250.20">
    <property type="entry name" value="MFS general substrate transporter like domains"/>
    <property type="match status" value="1"/>
</dbReference>
<evidence type="ECO:0000256" key="2">
    <source>
        <dbReference type="ARBA" id="ARBA00022692"/>
    </source>
</evidence>
<comment type="subcellular location">
    <subcellularLocation>
        <location evidence="1">Membrane</location>
        <topology evidence="1">Multi-pass membrane protein</topology>
    </subcellularLocation>
</comment>
<dbReference type="Proteomes" id="UP000316621">
    <property type="component" value="Chromosome 3"/>
</dbReference>
<evidence type="ECO:0000313" key="7">
    <source>
        <dbReference type="Proteomes" id="UP000316621"/>
    </source>
</evidence>
<gene>
    <name evidence="6" type="ORF">C5167_012936</name>
</gene>
<keyword evidence="7" id="KW-1185">Reference proteome</keyword>